<dbReference type="Pfam" id="PF01584">
    <property type="entry name" value="CheW"/>
    <property type="match status" value="1"/>
</dbReference>
<dbReference type="InterPro" id="IPR002545">
    <property type="entry name" value="CheW-lke_dom"/>
</dbReference>
<evidence type="ECO:0000256" key="1">
    <source>
        <dbReference type="ARBA" id="ARBA00004496"/>
    </source>
</evidence>
<dbReference type="Gene3D" id="2.40.50.180">
    <property type="entry name" value="CheA-289, Domain 4"/>
    <property type="match status" value="1"/>
</dbReference>
<feature type="domain" description="CheW-like" evidence="5">
    <location>
        <begin position="254"/>
        <end position="391"/>
    </location>
</feature>
<dbReference type="PANTHER" id="PTHR22617">
    <property type="entry name" value="CHEMOTAXIS SENSOR HISTIDINE KINASE-RELATED"/>
    <property type="match status" value="1"/>
</dbReference>
<dbReference type="PANTHER" id="PTHR22617:SF45">
    <property type="entry name" value="CHEMOTAXIS PROTEIN CHEW"/>
    <property type="match status" value="1"/>
</dbReference>
<keyword evidence="3" id="KW-0963">Cytoplasm</keyword>
<dbReference type="InterPro" id="IPR036061">
    <property type="entry name" value="CheW-like_dom_sf"/>
</dbReference>
<evidence type="ECO:0000313" key="6">
    <source>
        <dbReference type="EMBL" id="MBR0562462.1"/>
    </source>
</evidence>
<dbReference type="SMART" id="SM00260">
    <property type="entry name" value="CheW"/>
    <property type="match status" value="1"/>
</dbReference>
<comment type="caution">
    <text evidence="6">The sequence shown here is derived from an EMBL/GenBank/DDBJ whole genome shotgun (WGS) entry which is preliminary data.</text>
</comment>
<dbReference type="GO" id="GO:0005829">
    <property type="term" value="C:cytosol"/>
    <property type="evidence" value="ECO:0007669"/>
    <property type="project" value="TreeGrafter"/>
</dbReference>
<dbReference type="InterPro" id="IPR039315">
    <property type="entry name" value="CheW"/>
</dbReference>
<dbReference type="EMBL" id="JAGQFT020000005">
    <property type="protein sequence ID" value="MBS7457249.1"/>
    <property type="molecule type" value="Genomic_DNA"/>
</dbReference>
<dbReference type="GO" id="GO:0007165">
    <property type="term" value="P:signal transduction"/>
    <property type="evidence" value="ECO:0007669"/>
    <property type="project" value="InterPro"/>
</dbReference>
<protein>
    <recommendedName>
        <fullName evidence="2">Chemotaxis protein CheW</fullName>
    </recommendedName>
</protein>
<evidence type="ECO:0000256" key="3">
    <source>
        <dbReference type="ARBA" id="ARBA00022490"/>
    </source>
</evidence>
<dbReference type="AlphaFoldDB" id="A0A8J8AXJ6"/>
<dbReference type="RefSeq" id="WP_211926405.1">
    <property type="nucleotide sequence ID" value="NZ_JAGQFT020000005.1"/>
</dbReference>
<dbReference type="SUPFAM" id="SSF50341">
    <property type="entry name" value="CheW-like"/>
    <property type="match status" value="1"/>
</dbReference>
<proteinExistence type="predicted"/>
<dbReference type="GO" id="GO:0006935">
    <property type="term" value="P:chemotaxis"/>
    <property type="evidence" value="ECO:0007669"/>
    <property type="project" value="InterPro"/>
</dbReference>
<evidence type="ECO:0000259" key="5">
    <source>
        <dbReference type="PROSITE" id="PS50851"/>
    </source>
</evidence>
<reference evidence="7 8" key="1">
    <citation type="journal article" date="2021" name="Microbiol. Resour. Announc.">
        <title>Draft Genome Sequence of Coralloluteibacterium stylophorae LMG 29479T.</title>
        <authorList>
            <person name="Karlyshev A.V."/>
            <person name="Kudryashova E.B."/>
            <person name="Ariskina E.V."/>
            <person name="Conroy A.P."/>
            <person name="Abidueva E.Y."/>
        </authorList>
    </citation>
    <scope>NUCLEOTIDE SEQUENCE [LARGE SCALE GENOMIC DNA]</scope>
    <source>
        <strain evidence="7 8">LMG 29479</strain>
    </source>
</reference>
<name>A0A8J8AXJ6_9GAMM</name>
<comment type="subcellular location">
    <subcellularLocation>
        <location evidence="1">Cytoplasm</location>
    </subcellularLocation>
</comment>
<evidence type="ECO:0000256" key="4">
    <source>
        <dbReference type="SAM" id="MobiDB-lite"/>
    </source>
</evidence>
<sequence length="391" mass="39413">MTPTTSPVDPMLDDYMDLLLGPDPAVPEATNDAAPPAEGLQSALADAIALGEGDETRAPVPAPPVAGDAEREAALDAVLDAAGADDAPPAPGDSDDLEAAFEAALNLPQADAPPAPPAPGDSDDLEAAFEAALNLPQADAPPAPPAPGDSDDLEAAFEAALNLPQADAPPAPPAPGDSDDLEAAFEAALNLPQAGKPPAPQAPGDSDDLEAAFEAALNLPKVRAVPAPTPLRAAASTPLTRAEHGSKAPVSAQGSRWLYLRIAGQAHALELLKVQEVLRIPAIQPLRGASTGMLGVMNLRGQIVPVLDLGALLYGQSCVPDEASRVVVLEERGETLGLLVQGVTDVATLTAAMVEPHAIVGTSRAAGAFLGIARVQCGPVVLLDAGHLLAA</sequence>
<evidence type="ECO:0000313" key="8">
    <source>
        <dbReference type="Proteomes" id="UP000675747"/>
    </source>
</evidence>
<dbReference type="Gene3D" id="2.30.30.40">
    <property type="entry name" value="SH3 Domains"/>
    <property type="match status" value="1"/>
</dbReference>
<accession>A0A8J8AXJ6</accession>
<evidence type="ECO:0000313" key="7">
    <source>
        <dbReference type="EMBL" id="MBS7457249.1"/>
    </source>
</evidence>
<dbReference type="Proteomes" id="UP000675747">
    <property type="component" value="Unassembled WGS sequence"/>
</dbReference>
<keyword evidence="8" id="KW-1185">Reference proteome</keyword>
<feature type="region of interest" description="Disordered" evidence="4">
    <location>
        <begin position="47"/>
        <end position="67"/>
    </location>
</feature>
<evidence type="ECO:0000256" key="2">
    <source>
        <dbReference type="ARBA" id="ARBA00021483"/>
    </source>
</evidence>
<feature type="region of interest" description="Disordered" evidence="4">
    <location>
        <begin position="80"/>
        <end position="155"/>
    </location>
</feature>
<organism evidence="6">
    <name type="scientific">Coralloluteibacterium stylophorae</name>
    <dbReference type="NCBI Taxonomy" id="1776034"/>
    <lineage>
        <taxon>Bacteria</taxon>
        <taxon>Pseudomonadati</taxon>
        <taxon>Pseudomonadota</taxon>
        <taxon>Gammaproteobacteria</taxon>
        <taxon>Lysobacterales</taxon>
        <taxon>Lysobacteraceae</taxon>
        <taxon>Coralloluteibacterium</taxon>
    </lineage>
</organism>
<reference evidence="6" key="2">
    <citation type="submission" date="2021-04" db="EMBL/GenBank/DDBJ databases">
        <authorList>
            <person name="Karlyshev A.V."/>
        </authorList>
    </citation>
    <scope>NUCLEOTIDE SEQUENCE</scope>
    <source>
        <strain evidence="6">LMG 29479</strain>
    </source>
</reference>
<dbReference type="EMBL" id="JAGQFT010000053">
    <property type="protein sequence ID" value="MBR0562462.1"/>
    <property type="molecule type" value="Genomic_DNA"/>
</dbReference>
<gene>
    <name evidence="7" type="ORF">KB893_008875</name>
    <name evidence="6" type="ORF">KB893_08035</name>
</gene>
<dbReference type="PROSITE" id="PS50851">
    <property type="entry name" value="CHEW"/>
    <property type="match status" value="1"/>
</dbReference>